<dbReference type="CDD" id="cd00761">
    <property type="entry name" value="Glyco_tranf_GTA_type"/>
    <property type="match status" value="1"/>
</dbReference>
<evidence type="ECO:0000256" key="1">
    <source>
        <dbReference type="ARBA" id="ARBA00006739"/>
    </source>
</evidence>
<dbReference type="PANTHER" id="PTHR22916:SF3">
    <property type="entry name" value="UDP-GLCNAC:BETAGAL BETA-1,3-N-ACETYLGLUCOSAMINYLTRANSFERASE-LIKE PROTEIN 1"/>
    <property type="match status" value="1"/>
</dbReference>
<accession>A0ABT2F518</accession>
<comment type="caution">
    <text evidence="3">The sequence shown here is derived from an EMBL/GenBank/DDBJ whole genome shotgun (WGS) entry which is preliminary data.</text>
</comment>
<reference evidence="3 4" key="1">
    <citation type="journal article" date="2023" name="Int. J. Syst. Evol. Microbiol.">
        <title>Streptococcus sciuri sp. nov., Staphylococcus marylandisciuri sp. nov. and Staphylococcus americanisciuri sp. nov., isolated from faeces of eastern grey squirrel (Sciurus carolinensis).</title>
        <authorList>
            <person name="Volokhov D.V."/>
            <person name="Zagorodnyaya T.A."/>
            <person name="Furtak V.A."/>
            <person name="Nattanmai G."/>
            <person name="Randall L."/>
            <person name="Jose S."/>
            <person name="Gao Y."/>
            <person name="Eisenberg T."/>
            <person name="Delmonte P."/>
            <person name="Blom J."/>
            <person name="Mitchell K.K."/>
        </authorList>
    </citation>
    <scope>NUCLEOTIDE SEQUENCE [LARGE SCALE GENOMIC DNA]</scope>
    <source>
        <strain evidence="3 4">GRT3</strain>
    </source>
</reference>
<dbReference type="Gene3D" id="3.90.550.10">
    <property type="entry name" value="Spore Coat Polysaccharide Biosynthesis Protein SpsA, Chain A"/>
    <property type="match status" value="1"/>
</dbReference>
<name>A0ABT2F518_9STAP</name>
<protein>
    <submittedName>
        <fullName evidence="3">Glycosyltransferase</fullName>
    </submittedName>
</protein>
<dbReference type="EMBL" id="JANUXY010000008">
    <property type="protein sequence ID" value="MCS4486945.1"/>
    <property type="molecule type" value="Genomic_DNA"/>
</dbReference>
<comment type="similarity">
    <text evidence="1">Belongs to the glycosyltransferase 2 family.</text>
</comment>
<organism evidence="3 4">
    <name type="scientific">Staphylococcus americanisciuri</name>
    <dbReference type="NCBI Taxonomy" id="2973940"/>
    <lineage>
        <taxon>Bacteria</taxon>
        <taxon>Bacillati</taxon>
        <taxon>Bacillota</taxon>
        <taxon>Bacilli</taxon>
        <taxon>Bacillales</taxon>
        <taxon>Staphylococcaceae</taxon>
        <taxon>Staphylococcus</taxon>
    </lineage>
</organism>
<keyword evidence="4" id="KW-1185">Reference proteome</keyword>
<gene>
    <name evidence="3" type="ORF">NXS11_08550</name>
</gene>
<dbReference type="Pfam" id="PF00535">
    <property type="entry name" value="Glycos_transf_2"/>
    <property type="match status" value="1"/>
</dbReference>
<dbReference type="InterPro" id="IPR029044">
    <property type="entry name" value="Nucleotide-diphossugar_trans"/>
</dbReference>
<sequence>MTKKLSIIIPLFNREKPIMRLLEKIQHQTYDLNQVEVIVSDDRSTDGSLDAAKSFINKIPNLIILESEMNSGGASVPRNKALDVATGEWVLFIDSDDYITEHSLTDALAAAENYGDEMVCLPYFRGAHSKRPISRSAFSFPQTIGNLEFENTKLFNSLNAIGKLIQRHVIEENNIRFPVGIKVREDNWFIMQVYSVIKGITILGNQKNYYFIEQQDNVALTHHSKTPPRDAVKIFIAVYDFIMKHPQIPHPRKVTLLAIFLNRYTNMIKRGQYAPVRFFDHTKDTLTEILDNNYATADTIAFINSLFAGDYDQYRS</sequence>
<evidence type="ECO:0000313" key="4">
    <source>
        <dbReference type="Proteomes" id="UP001205609"/>
    </source>
</evidence>
<evidence type="ECO:0000313" key="3">
    <source>
        <dbReference type="EMBL" id="MCS4486945.1"/>
    </source>
</evidence>
<dbReference type="SUPFAM" id="SSF53448">
    <property type="entry name" value="Nucleotide-diphospho-sugar transferases"/>
    <property type="match status" value="1"/>
</dbReference>
<dbReference type="RefSeq" id="WP_259200554.1">
    <property type="nucleotide sequence ID" value="NZ_JANUXY010000008.1"/>
</dbReference>
<dbReference type="Proteomes" id="UP001205609">
    <property type="component" value="Unassembled WGS sequence"/>
</dbReference>
<dbReference type="PANTHER" id="PTHR22916">
    <property type="entry name" value="GLYCOSYLTRANSFERASE"/>
    <property type="match status" value="1"/>
</dbReference>
<evidence type="ECO:0000259" key="2">
    <source>
        <dbReference type="Pfam" id="PF00535"/>
    </source>
</evidence>
<dbReference type="InterPro" id="IPR001173">
    <property type="entry name" value="Glyco_trans_2-like"/>
</dbReference>
<feature type="domain" description="Glycosyltransferase 2-like" evidence="2">
    <location>
        <begin position="6"/>
        <end position="139"/>
    </location>
</feature>
<proteinExistence type="inferred from homology"/>